<evidence type="ECO:0000259" key="1">
    <source>
        <dbReference type="PROSITE" id="PS51154"/>
    </source>
</evidence>
<reference evidence="3" key="1">
    <citation type="journal article" date="2019" name="Int. J. Syst. Evol. Microbiol.">
        <title>The Global Catalogue of Microorganisms (GCM) 10K type strain sequencing project: providing services to taxonomists for standard genome sequencing and annotation.</title>
        <authorList>
            <consortium name="The Broad Institute Genomics Platform"/>
            <consortium name="The Broad Institute Genome Sequencing Center for Infectious Disease"/>
            <person name="Wu L."/>
            <person name="Ma J."/>
        </authorList>
    </citation>
    <scope>NUCLEOTIDE SEQUENCE [LARGE SCALE GENOMIC DNA]</scope>
    <source>
        <strain evidence="3">JCM 16902</strain>
    </source>
</reference>
<organism evidence="2 3">
    <name type="scientific">Kineosporia mesophila</name>
    <dbReference type="NCBI Taxonomy" id="566012"/>
    <lineage>
        <taxon>Bacteria</taxon>
        <taxon>Bacillati</taxon>
        <taxon>Actinomycetota</taxon>
        <taxon>Actinomycetes</taxon>
        <taxon>Kineosporiales</taxon>
        <taxon>Kineosporiaceae</taxon>
        <taxon>Kineosporia</taxon>
    </lineage>
</organism>
<dbReference type="SMART" id="SM00506">
    <property type="entry name" value="A1pp"/>
    <property type="match status" value="1"/>
</dbReference>
<dbReference type="Proteomes" id="UP001501074">
    <property type="component" value="Unassembled WGS sequence"/>
</dbReference>
<protein>
    <submittedName>
        <fullName evidence="2">Macro domain-containing protein</fullName>
    </submittedName>
</protein>
<dbReference type="SUPFAM" id="SSF52949">
    <property type="entry name" value="Macro domain-like"/>
    <property type="match status" value="1"/>
</dbReference>
<dbReference type="PANTHER" id="PTHR11106:SF27">
    <property type="entry name" value="MACRO DOMAIN-CONTAINING PROTEIN"/>
    <property type="match status" value="1"/>
</dbReference>
<dbReference type="EMBL" id="BAAAZO010000001">
    <property type="protein sequence ID" value="GAA3590600.1"/>
    <property type="molecule type" value="Genomic_DNA"/>
</dbReference>
<evidence type="ECO:0000313" key="3">
    <source>
        <dbReference type="Proteomes" id="UP001501074"/>
    </source>
</evidence>
<keyword evidence="3" id="KW-1185">Reference proteome</keyword>
<dbReference type="Gene3D" id="3.40.220.10">
    <property type="entry name" value="Leucine Aminopeptidase, subunit E, domain 1"/>
    <property type="match status" value="1"/>
</dbReference>
<dbReference type="PANTHER" id="PTHR11106">
    <property type="entry name" value="GANGLIOSIDE INDUCED DIFFERENTIATION ASSOCIATED PROTEIN 2-RELATED"/>
    <property type="match status" value="1"/>
</dbReference>
<gene>
    <name evidence="2" type="ORF">GCM10022223_01360</name>
</gene>
<dbReference type="InterPro" id="IPR002589">
    <property type="entry name" value="Macro_dom"/>
</dbReference>
<dbReference type="PROSITE" id="PS51154">
    <property type="entry name" value="MACRO"/>
    <property type="match status" value="1"/>
</dbReference>
<feature type="domain" description="Macro" evidence="1">
    <location>
        <begin position="1"/>
        <end position="168"/>
    </location>
</feature>
<proteinExistence type="predicted"/>
<dbReference type="Pfam" id="PF01661">
    <property type="entry name" value="Macro"/>
    <property type="match status" value="1"/>
</dbReference>
<comment type="caution">
    <text evidence="2">The sequence shown here is derived from an EMBL/GenBank/DDBJ whole genome shotgun (WGS) entry which is preliminary data.</text>
</comment>
<accession>A0ABP6YVA6</accession>
<evidence type="ECO:0000313" key="2">
    <source>
        <dbReference type="EMBL" id="GAA3590600.1"/>
    </source>
</evidence>
<dbReference type="InterPro" id="IPR043472">
    <property type="entry name" value="Macro_dom-like"/>
</dbReference>
<name>A0ABP6YVA6_9ACTN</name>
<sequence length="168" mass="17529">MTVMQIEVAVGDITAADVDVVVTAANRSLIGGGGVDGAVHRAAGPELLQALRPLAPCPPGEAVITLAFGLGPRIRHVVHAVGPRYGVDEPADDLLASAYVSCLQRCDEVGATSVAFPALSTGAYGFPVFEACRISMDALHGAQSAVTRCVLVAFDERTRKFWERALSV</sequence>